<dbReference type="GO" id="GO:0004252">
    <property type="term" value="F:serine-type endopeptidase activity"/>
    <property type="evidence" value="ECO:0007669"/>
    <property type="project" value="UniProtKB-UniRule"/>
</dbReference>
<dbReference type="InterPro" id="IPR001254">
    <property type="entry name" value="Trypsin_dom"/>
</dbReference>
<keyword evidence="2" id="KW-0732">Signal</keyword>
<comment type="domain">
    <text evidence="9">The clip domain consists of 35-55 residues which are 'knitted' together usually by 3 conserved disulfide bonds forming a clip-like compact structure.</text>
</comment>
<gene>
    <name evidence="12" type="primary">PPAF1</name>
    <name evidence="12" type="ORF">FJT64_013043</name>
</gene>
<evidence type="ECO:0000256" key="7">
    <source>
        <dbReference type="ARBA" id="ARBA00024195"/>
    </source>
</evidence>
<dbReference type="PANTHER" id="PTHR24258:SF136">
    <property type="entry name" value="GH06673P-RELATED"/>
    <property type="match status" value="1"/>
</dbReference>
<dbReference type="InterPro" id="IPR033116">
    <property type="entry name" value="TRYPSIN_SER"/>
</dbReference>
<dbReference type="EC" id="3.4.21.-" evidence="8"/>
<evidence type="ECO:0000313" key="12">
    <source>
        <dbReference type="EMBL" id="KAF0288598.1"/>
    </source>
</evidence>
<sequence length="566" mass="61069">MDSGQLSSRRLGAVEFPGAARGRPAPRAGLSRWTRWPLEAGGLTVTTLGTMDRTRRIAALLLLAAVGASATFELPQYDPVLGDVFPVLVEARSSSFHRDCHQKAECVPISSCPKLYELLSLPTIQSVRRLKASTCRIVDRKPFVCCYKNDILPSPEQPPSTEDETGTPKTDTRQEQPPAEPEQPAAEPEQPPAEPEQPPAEPEQPSAEPEQPVAEPEQLPAEPPSTPAEAVDTAVAPAEAPADPIPEPAEAPANTSSPAEEGELAARFFSSSDPSQEVHDELDYLDEHEEFHECGFGRLATRIFGGVEALPHSWPWIAVLGYGFVPEDVYWACGATLVGPRHVVTAAHCVTEETADGLQVVTDLQRVRLGEHDLFNDNDGPVVDAIPERIIVHDNYTGRPEYSNDIALIRLDRRVNYTENISPVCLPGVLRPPVEIPSEDQPAAAATPNAEENEFIVSGWGSDGVRHGTDRLREVTVTQVNGTVCRQHFGRFGIPVRDTIQLCAGGQGVDSCSGDSGGPLIQDTGMQYELVGVVSLGGVICGGQIPGLYTRVQAYTEWMAAVMAEV</sequence>
<keyword evidence="3 8" id="KW-0378">Hydrolase</keyword>
<keyword evidence="5" id="KW-1015">Disulfide bond</keyword>
<dbReference type="SUPFAM" id="SSF50494">
    <property type="entry name" value="Trypsin-like serine proteases"/>
    <property type="match status" value="1"/>
</dbReference>
<dbReference type="PROSITE" id="PS00134">
    <property type="entry name" value="TRYPSIN_HIS"/>
    <property type="match status" value="1"/>
</dbReference>
<dbReference type="Gene3D" id="3.30.1640.30">
    <property type="match status" value="1"/>
</dbReference>
<dbReference type="InterPro" id="IPR043504">
    <property type="entry name" value="Peptidase_S1_PA_chymotrypsin"/>
</dbReference>
<feature type="compositionally biased region" description="Pro residues" evidence="10">
    <location>
        <begin position="189"/>
        <end position="202"/>
    </location>
</feature>
<dbReference type="GO" id="GO:0006508">
    <property type="term" value="P:proteolysis"/>
    <property type="evidence" value="ECO:0007669"/>
    <property type="project" value="UniProtKB-KW"/>
</dbReference>
<evidence type="ECO:0000313" key="13">
    <source>
        <dbReference type="Proteomes" id="UP000440578"/>
    </source>
</evidence>
<dbReference type="OrthoDB" id="6515277at2759"/>
<protein>
    <recommendedName>
        <fullName evidence="9">CLIP domain-containing serine protease</fullName>
        <ecNumber evidence="8">3.4.21.-</ecNumber>
    </recommendedName>
</protein>
<evidence type="ECO:0000256" key="5">
    <source>
        <dbReference type="ARBA" id="ARBA00023157"/>
    </source>
</evidence>
<keyword evidence="9" id="KW-0964">Secreted</keyword>
<dbReference type="EMBL" id="VIIS01002099">
    <property type="protein sequence ID" value="KAF0288598.1"/>
    <property type="molecule type" value="Genomic_DNA"/>
</dbReference>
<evidence type="ECO:0000256" key="3">
    <source>
        <dbReference type="ARBA" id="ARBA00022801"/>
    </source>
</evidence>
<accession>A0A6A4VDX3</accession>
<dbReference type="PROSITE" id="PS50240">
    <property type="entry name" value="TRYPSIN_DOM"/>
    <property type="match status" value="1"/>
</dbReference>
<proteinExistence type="inferred from homology"/>
<evidence type="ECO:0000256" key="10">
    <source>
        <dbReference type="SAM" id="MobiDB-lite"/>
    </source>
</evidence>
<evidence type="ECO:0000256" key="4">
    <source>
        <dbReference type="ARBA" id="ARBA00022825"/>
    </source>
</evidence>
<name>A0A6A4VDX3_AMPAM</name>
<dbReference type="CDD" id="cd00190">
    <property type="entry name" value="Tryp_SPc"/>
    <property type="match status" value="1"/>
</dbReference>
<dbReference type="InterPro" id="IPR001314">
    <property type="entry name" value="Peptidase_S1A"/>
</dbReference>
<dbReference type="GO" id="GO:0005576">
    <property type="term" value="C:extracellular region"/>
    <property type="evidence" value="ECO:0007669"/>
    <property type="project" value="UniProtKB-SubCell"/>
</dbReference>
<feature type="compositionally biased region" description="Low complexity" evidence="10">
    <location>
        <begin position="203"/>
        <end position="220"/>
    </location>
</feature>
<evidence type="ECO:0000259" key="11">
    <source>
        <dbReference type="PROSITE" id="PS50240"/>
    </source>
</evidence>
<dbReference type="Pfam" id="PF12032">
    <property type="entry name" value="CLIP"/>
    <property type="match status" value="1"/>
</dbReference>
<organism evidence="12 13">
    <name type="scientific">Amphibalanus amphitrite</name>
    <name type="common">Striped barnacle</name>
    <name type="synonym">Balanus amphitrite</name>
    <dbReference type="NCBI Taxonomy" id="1232801"/>
    <lineage>
        <taxon>Eukaryota</taxon>
        <taxon>Metazoa</taxon>
        <taxon>Ecdysozoa</taxon>
        <taxon>Arthropoda</taxon>
        <taxon>Crustacea</taxon>
        <taxon>Multicrustacea</taxon>
        <taxon>Cirripedia</taxon>
        <taxon>Thoracica</taxon>
        <taxon>Thoracicalcarea</taxon>
        <taxon>Balanomorpha</taxon>
        <taxon>Balanoidea</taxon>
        <taxon>Balanidae</taxon>
        <taxon>Amphibalaninae</taxon>
        <taxon>Amphibalanus</taxon>
    </lineage>
</organism>
<dbReference type="InterPro" id="IPR022700">
    <property type="entry name" value="CLIP"/>
</dbReference>
<dbReference type="PROSITE" id="PS00135">
    <property type="entry name" value="TRYPSIN_SER"/>
    <property type="match status" value="1"/>
</dbReference>
<evidence type="ECO:0000256" key="9">
    <source>
        <dbReference type="RuleBase" id="RU366078"/>
    </source>
</evidence>
<keyword evidence="13" id="KW-1185">Reference proteome</keyword>
<dbReference type="PRINTS" id="PR00722">
    <property type="entry name" value="CHYMOTRYPSIN"/>
</dbReference>
<feature type="compositionally biased region" description="Low complexity" evidence="10">
    <location>
        <begin position="227"/>
        <end position="242"/>
    </location>
</feature>
<feature type="region of interest" description="Disordered" evidence="10">
    <location>
        <begin position="150"/>
        <end position="260"/>
    </location>
</feature>
<evidence type="ECO:0000256" key="2">
    <source>
        <dbReference type="ARBA" id="ARBA00022729"/>
    </source>
</evidence>
<comment type="subcellular location">
    <subcellularLocation>
        <location evidence="9">Secreted</location>
    </subcellularLocation>
</comment>
<dbReference type="InterPro" id="IPR018114">
    <property type="entry name" value="TRYPSIN_HIS"/>
</dbReference>
<evidence type="ECO:0000256" key="1">
    <source>
        <dbReference type="ARBA" id="ARBA00022670"/>
    </source>
</evidence>
<dbReference type="Proteomes" id="UP000440578">
    <property type="component" value="Unassembled WGS sequence"/>
</dbReference>
<dbReference type="InterPro" id="IPR009003">
    <property type="entry name" value="Peptidase_S1_PA"/>
</dbReference>
<comment type="caution">
    <text evidence="12">The sequence shown here is derived from an EMBL/GenBank/DDBJ whole genome shotgun (WGS) entry which is preliminary data.</text>
</comment>
<dbReference type="AlphaFoldDB" id="A0A6A4VDX3"/>
<evidence type="ECO:0000256" key="8">
    <source>
        <dbReference type="RuleBase" id="RU363034"/>
    </source>
</evidence>
<dbReference type="Gene3D" id="2.40.10.10">
    <property type="entry name" value="Trypsin-like serine proteases"/>
    <property type="match status" value="1"/>
</dbReference>
<dbReference type="SMART" id="SM00020">
    <property type="entry name" value="Tryp_SPc"/>
    <property type="match status" value="1"/>
</dbReference>
<dbReference type="InterPro" id="IPR038565">
    <property type="entry name" value="CLIP_sf"/>
</dbReference>
<dbReference type="PANTHER" id="PTHR24258">
    <property type="entry name" value="SERINE PROTEASE-RELATED"/>
    <property type="match status" value="1"/>
</dbReference>
<dbReference type="FunFam" id="2.40.10.10:FF:000028">
    <property type="entry name" value="Serine protease easter"/>
    <property type="match status" value="1"/>
</dbReference>
<evidence type="ECO:0000256" key="6">
    <source>
        <dbReference type="ARBA" id="ARBA00023180"/>
    </source>
</evidence>
<reference evidence="12 13" key="1">
    <citation type="submission" date="2019-07" db="EMBL/GenBank/DDBJ databases">
        <title>Draft genome assembly of a fouling barnacle, Amphibalanus amphitrite (Darwin, 1854): The first reference genome for Thecostraca.</title>
        <authorList>
            <person name="Kim W."/>
        </authorList>
    </citation>
    <scope>NUCLEOTIDE SEQUENCE [LARGE SCALE GENOMIC DNA]</scope>
    <source>
        <strain evidence="12">SNU_AA5</strain>
        <tissue evidence="12">Soma without cirri and trophi</tissue>
    </source>
</reference>
<keyword evidence="1 8" id="KW-0645">Protease</keyword>
<feature type="domain" description="Peptidase S1" evidence="11">
    <location>
        <begin position="303"/>
        <end position="564"/>
    </location>
</feature>
<dbReference type="Pfam" id="PF00089">
    <property type="entry name" value="Trypsin"/>
    <property type="match status" value="1"/>
</dbReference>
<comment type="similarity">
    <text evidence="7 9">Belongs to the peptidase S1 family. CLIP subfamily.</text>
</comment>
<keyword evidence="6" id="KW-0325">Glycoprotein</keyword>
<keyword evidence="4 8" id="KW-0720">Serine protease</keyword>